<reference evidence="2 3" key="1">
    <citation type="journal article" date="2011" name="PLoS Pathog.">
        <title>Endophytic Life Strategies Decoded by Genome and Transcriptome Analyses of the Mutualistic Root Symbiont Piriformospora indica.</title>
        <authorList>
            <person name="Zuccaro A."/>
            <person name="Lahrmann U."/>
            <person name="Guldener U."/>
            <person name="Langen G."/>
            <person name="Pfiffi S."/>
            <person name="Biedenkopf D."/>
            <person name="Wong P."/>
            <person name="Samans B."/>
            <person name="Grimm C."/>
            <person name="Basiewicz M."/>
            <person name="Murat C."/>
            <person name="Martin F."/>
            <person name="Kogel K.H."/>
        </authorList>
    </citation>
    <scope>NUCLEOTIDE SEQUENCE [LARGE SCALE GENOMIC DNA]</scope>
    <source>
        <strain evidence="2 3">DSM 11827</strain>
    </source>
</reference>
<comment type="caution">
    <text evidence="2">The sequence shown here is derived from an EMBL/GenBank/DDBJ whole genome shotgun (WGS) entry which is preliminary data.</text>
</comment>
<feature type="compositionally biased region" description="Polar residues" evidence="1">
    <location>
        <begin position="1"/>
        <end position="12"/>
    </location>
</feature>
<accession>G4TIH0</accession>
<keyword evidence="3" id="KW-1185">Reference proteome</keyword>
<dbReference type="EMBL" id="CAFZ01000106">
    <property type="protein sequence ID" value="CCA71104.1"/>
    <property type="molecule type" value="Genomic_DNA"/>
</dbReference>
<feature type="compositionally biased region" description="Basic and acidic residues" evidence="1">
    <location>
        <begin position="61"/>
        <end position="76"/>
    </location>
</feature>
<gene>
    <name evidence="2" type="ORF">PIIN_05039</name>
</gene>
<protein>
    <submittedName>
        <fullName evidence="2">Uncharacterized protein</fullName>
    </submittedName>
</protein>
<evidence type="ECO:0000313" key="3">
    <source>
        <dbReference type="Proteomes" id="UP000007148"/>
    </source>
</evidence>
<name>G4TIH0_SERID</name>
<dbReference type="Proteomes" id="UP000007148">
    <property type="component" value="Unassembled WGS sequence"/>
</dbReference>
<proteinExistence type="predicted"/>
<dbReference type="InParanoid" id="G4TIH0"/>
<dbReference type="AlphaFoldDB" id="G4TIH0"/>
<feature type="compositionally biased region" description="Polar residues" evidence="1">
    <location>
        <begin position="26"/>
        <end position="36"/>
    </location>
</feature>
<organism evidence="2 3">
    <name type="scientific">Serendipita indica (strain DSM 11827)</name>
    <name type="common">Root endophyte fungus</name>
    <name type="synonym">Piriformospora indica</name>
    <dbReference type="NCBI Taxonomy" id="1109443"/>
    <lineage>
        <taxon>Eukaryota</taxon>
        <taxon>Fungi</taxon>
        <taxon>Dikarya</taxon>
        <taxon>Basidiomycota</taxon>
        <taxon>Agaricomycotina</taxon>
        <taxon>Agaricomycetes</taxon>
        <taxon>Sebacinales</taxon>
        <taxon>Serendipitaceae</taxon>
        <taxon>Serendipita</taxon>
    </lineage>
</organism>
<sequence>MPPKAQNSTNKVKSIWSRLRRKSPPAKSSDTKSSGVQKVAATEASEMGRTRDMSTPTTSVRGEESTSSPERDDSRVVELAPSQTSEQEHKKQEKSTNTNPPTKPPLVQSISGSRQIEHVGVLKQKFYK</sequence>
<evidence type="ECO:0000313" key="2">
    <source>
        <dbReference type="EMBL" id="CCA71104.1"/>
    </source>
</evidence>
<dbReference type="HOGENOM" id="CLU_1960418_0_0_1"/>
<evidence type="ECO:0000256" key="1">
    <source>
        <dbReference type="SAM" id="MobiDB-lite"/>
    </source>
</evidence>
<feature type="region of interest" description="Disordered" evidence="1">
    <location>
        <begin position="1"/>
        <end position="128"/>
    </location>
</feature>